<dbReference type="Proteomes" id="UP000319424">
    <property type="component" value="Unassembled WGS sequence"/>
</dbReference>
<evidence type="ECO:0008006" key="5">
    <source>
        <dbReference type="Google" id="ProtNLM"/>
    </source>
</evidence>
<dbReference type="InterPro" id="IPR047741">
    <property type="entry name" value="DIP1984-like"/>
</dbReference>
<dbReference type="STRING" id="1871336.BBG48_05485"/>
<gene>
    <name evidence="1" type="ORF">BBG48_008395</name>
    <name evidence="2" type="ORF">FL857_02465</name>
</gene>
<evidence type="ECO:0000313" key="3">
    <source>
        <dbReference type="Proteomes" id="UP000093352"/>
    </source>
</evidence>
<reference evidence="1 3" key="1">
    <citation type="journal article" date="2016" name="Genome Announc.">
        <title>Draft Genome Sequence of Criibacterium bergeronii gen. nov., sp. nov., Strain CCRI-22567T, Isolated from a Vaginal Sample from a Woman with Bacterial Vaginosis.</title>
        <authorList>
            <person name="Maheux A.F."/>
            <person name="Berube E."/>
            <person name="Boudreau D.K."/>
            <person name="Raymond F."/>
            <person name="Corbeil J."/>
            <person name="Roy P.H."/>
            <person name="Boissinot M."/>
            <person name="Omar R.F."/>
        </authorList>
    </citation>
    <scope>NUCLEOTIDE SEQUENCE [LARGE SCALE GENOMIC DNA]</scope>
    <source>
        <strain evidence="1 3">CCRI-22567</strain>
    </source>
</reference>
<reference evidence="2 4" key="3">
    <citation type="submission" date="2019-07" db="EMBL/GenBank/DDBJ databases">
        <title>Criibacterium bergeronii gen. nov., sp. nov. isolated from human clinical samples.</title>
        <authorList>
            <person name="Maheux A.F."/>
            <person name="Boudreau D.K."/>
            <person name="Berube E."/>
            <person name="Brodeur S."/>
            <person name="Bernard K.A."/>
            <person name="Abed J.Y."/>
            <person name="Ducrey E."/>
            <person name="Guay E.F."/>
            <person name="Raymond F."/>
            <person name="Corbeil J."/>
            <person name="Domingo M.-C."/>
            <person name="Roy P.H."/>
            <person name="Boissinot M."/>
            <person name="Tocheva E.I."/>
            <person name="Omar R.F."/>
        </authorList>
    </citation>
    <scope>NUCLEOTIDE SEQUENCE [LARGE SCALE GENOMIC DNA]</scope>
    <source>
        <strain evidence="2 4">CCRI-24246</strain>
    </source>
</reference>
<organism evidence="1 3">
    <name type="scientific">Criibacterium bergeronii</name>
    <dbReference type="NCBI Taxonomy" id="1871336"/>
    <lineage>
        <taxon>Bacteria</taxon>
        <taxon>Bacillati</taxon>
        <taxon>Bacillota</taxon>
        <taxon>Clostridia</taxon>
        <taxon>Peptostreptococcales</taxon>
        <taxon>Filifactoraceae</taxon>
        <taxon>Criibacterium</taxon>
    </lineage>
</organism>
<proteinExistence type="predicted"/>
<accession>A0A371IJX4</accession>
<keyword evidence="3" id="KW-1185">Reference proteome</keyword>
<protein>
    <recommendedName>
        <fullName evidence="5">DIP1984 family protein</fullName>
    </recommendedName>
</protein>
<evidence type="ECO:0000313" key="4">
    <source>
        <dbReference type="Proteomes" id="UP000319424"/>
    </source>
</evidence>
<dbReference type="Pfam" id="PF20935">
    <property type="entry name" value="DUF6847"/>
    <property type="match status" value="1"/>
</dbReference>
<dbReference type="CDD" id="cd12208">
    <property type="entry name" value="DIP1984-like"/>
    <property type="match status" value="1"/>
</dbReference>
<dbReference type="OrthoDB" id="3730241at2"/>
<dbReference type="Gene3D" id="6.10.320.10">
    <property type="match status" value="1"/>
</dbReference>
<evidence type="ECO:0000313" key="1">
    <source>
        <dbReference type="EMBL" id="RDY20771.1"/>
    </source>
</evidence>
<sequence length="152" mass="17735">MKLAEALQMRSDMQKKIEDLRDRLFLSAKYQEGEKPLEDPSKLVKELDKVTKDLEDIIYKINYTNSKTETDQGSLTKILAKRDALKLKRSVYSSFADEASNMGPRYTKMEIKLYPSMDVNVLRKIVDDLSKELRQIELLVQQTNWTTDLIEK</sequence>
<name>A0A371IJX4_9FIRM</name>
<dbReference type="NCBIfam" id="NF038048">
    <property type="entry name" value="DIP1984_fam"/>
    <property type="match status" value="1"/>
</dbReference>
<dbReference type="EMBL" id="MBEW02000021">
    <property type="protein sequence ID" value="RDY20771.1"/>
    <property type="molecule type" value="Genomic_DNA"/>
</dbReference>
<dbReference type="AlphaFoldDB" id="A0A371IJX4"/>
<evidence type="ECO:0000313" key="2">
    <source>
        <dbReference type="EMBL" id="TRW28346.1"/>
    </source>
</evidence>
<dbReference type="EMBL" id="VJXW01000002">
    <property type="protein sequence ID" value="TRW28346.1"/>
    <property type="molecule type" value="Genomic_DNA"/>
</dbReference>
<dbReference type="Proteomes" id="UP000093352">
    <property type="component" value="Unassembled WGS sequence"/>
</dbReference>
<reference evidence="1" key="2">
    <citation type="submission" date="2018-07" db="EMBL/GenBank/DDBJ databases">
        <authorList>
            <person name="Quirk P.G."/>
            <person name="Krulwich T.A."/>
        </authorList>
    </citation>
    <scope>NUCLEOTIDE SEQUENCE</scope>
    <source>
        <strain evidence="1">CCRI-22567</strain>
    </source>
</reference>
<comment type="caution">
    <text evidence="1">The sequence shown here is derived from an EMBL/GenBank/DDBJ whole genome shotgun (WGS) entry which is preliminary data.</text>
</comment>
<dbReference type="RefSeq" id="WP_068914054.1">
    <property type="nucleotide sequence ID" value="NZ_MBEW02000021.1"/>
</dbReference>